<name>G4QJK2_GLANF</name>
<keyword evidence="2" id="KW-0732">Signal</keyword>
<feature type="region of interest" description="Disordered" evidence="1">
    <location>
        <begin position="60"/>
        <end position="80"/>
    </location>
</feature>
<keyword evidence="4" id="KW-1185">Reference proteome</keyword>
<dbReference type="EMBL" id="CP003060">
    <property type="protein sequence ID" value="AEP28662.1"/>
    <property type="molecule type" value="Genomic_DNA"/>
</dbReference>
<evidence type="ECO:0000256" key="2">
    <source>
        <dbReference type="SAM" id="SignalP"/>
    </source>
</evidence>
<protein>
    <submittedName>
        <fullName evidence="3">Uncharacterized protein</fullName>
    </submittedName>
</protein>
<gene>
    <name evidence="3" type="ordered locus">GNIT_0508</name>
</gene>
<dbReference type="KEGG" id="gni:GNIT_0508"/>
<reference evidence="3 4" key="1">
    <citation type="journal article" date="2011" name="J. Bacteriol.">
        <title>Complete genome sequence of seawater bacterium Glaciecola nitratireducens FR1064T.</title>
        <authorList>
            <person name="Bian F."/>
            <person name="Qin Q.L."/>
            <person name="Xie B.B."/>
            <person name="Shu Y.L."/>
            <person name="Zhang X.Y."/>
            <person name="Yu Y."/>
            <person name="Chen B."/>
            <person name="Chen X.L."/>
            <person name="Zhou B.C."/>
            <person name="Zhang Y.Z."/>
        </authorList>
    </citation>
    <scope>NUCLEOTIDE SEQUENCE [LARGE SCALE GENOMIC DNA]</scope>
    <source>
        <strain evidence="4">JCM 12485 / KCTC 12276 / FR1064</strain>
    </source>
</reference>
<evidence type="ECO:0000256" key="1">
    <source>
        <dbReference type="SAM" id="MobiDB-lite"/>
    </source>
</evidence>
<feature type="signal peptide" evidence="2">
    <location>
        <begin position="1"/>
        <end position="39"/>
    </location>
</feature>
<accession>G4QJK2</accession>
<organism evidence="3 4">
    <name type="scientific">Glaciecola nitratireducens (strain JCM 12485 / KCTC 12276 / FR1064)</name>
    <dbReference type="NCBI Taxonomy" id="1085623"/>
    <lineage>
        <taxon>Bacteria</taxon>
        <taxon>Pseudomonadati</taxon>
        <taxon>Pseudomonadota</taxon>
        <taxon>Gammaproteobacteria</taxon>
        <taxon>Alteromonadales</taxon>
        <taxon>Alteromonadaceae</taxon>
        <taxon>Brumicola</taxon>
    </lineage>
</organism>
<dbReference type="Proteomes" id="UP000009282">
    <property type="component" value="Chromosome"/>
</dbReference>
<proteinExistence type="predicted"/>
<feature type="compositionally biased region" description="Polar residues" evidence="1">
    <location>
        <begin position="60"/>
        <end position="69"/>
    </location>
</feature>
<evidence type="ECO:0000313" key="4">
    <source>
        <dbReference type="Proteomes" id="UP000009282"/>
    </source>
</evidence>
<feature type="chain" id="PRO_5003467299" evidence="2">
    <location>
        <begin position="40"/>
        <end position="373"/>
    </location>
</feature>
<dbReference type="STRING" id="1085623.GNIT_0508"/>
<dbReference type="AlphaFoldDB" id="G4QJK2"/>
<dbReference type="HOGENOM" id="CLU_056319_1_1_6"/>
<dbReference type="RefSeq" id="WP_014107539.1">
    <property type="nucleotide sequence ID" value="NC_016041.1"/>
</dbReference>
<evidence type="ECO:0000313" key="3">
    <source>
        <dbReference type="EMBL" id="AEP28662.1"/>
    </source>
</evidence>
<dbReference type="eggNOG" id="ENOG5032UGD">
    <property type="taxonomic scope" value="Bacteria"/>
</dbReference>
<sequence>MNDVTDCSYPAKEHRYRAIKVVCCLLLFSAVTIHFPAAAQSHTADSNTIETVQKEITEPATQASDLTNSETDKKQPAQEVPKLSTSEFRYCDAQPWLDDWYCHFNYGIESSVIEVNKWFVAEHTPSAKRAKASGKLRFGWEPRSGDLGQLDFRFKIRVKLPALQDRVELLLSDDEGDLNQQAVKAARNQQLGNDDQATVALQFRDKPDSKIAYRIGLGRGSQVYTRARYSDRVELNQQNSMNYYAEVNYYSDDQIGVETKISLNHTISQNEAIEFDNTFRYRDKSEDLFWRHEIQYLYLHDSKTSYLFTALVDGLNKPSYREEQVLVSMRYKRNILRPWLFLEVEPFVLWLREENFRTSFGVAIRAEVHFPQY</sequence>